<dbReference type="OrthoDB" id="5964929at2759"/>
<evidence type="ECO:0000313" key="2">
    <source>
        <dbReference type="EMBL" id="OLL26972.1"/>
    </source>
</evidence>
<feature type="compositionally biased region" description="Basic residues" evidence="1">
    <location>
        <begin position="246"/>
        <end position="268"/>
    </location>
</feature>
<dbReference type="EMBL" id="LXFE01000129">
    <property type="protein sequence ID" value="OLL26972.1"/>
    <property type="molecule type" value="Genomic_DNA"/>
</dbReference>
<keyword evidence="3" id="KW-1185">Reference proteome</keyword>
<comment type="caution">
    <text evidence="2">The sequence shown here is derived from an EMBL/GenBank/DDBJ whole genome shotgun (WGS) entry which is preliminary data.</text>
</comment>
<organism evidence="2 3">
    <name type="scientific">Neolecta irregularis (strain DAH-3)</name>
    <dbReference type="NCBI Taxonomy" id="1198029"/>
    <lineage>
        <taxon>Eukaryota</taxon>
        <taxon>Fungi</taxon>
        <taxon>Dikarya</taxon>
        <taxon>Ascomycota</taxon>
        <taxon>Taphrinomycotina</taxon>
        <taxon>Neolectales</taxon>
        <taxon>Neolectaceae</taxon>
        <taxon>Neolecta</taxon>
    </lineage>
</organism>
<dbReference type="Proteomes" id="UP000186594">
    <property type="component" value="Unassembled WGS sequence"/>
</dbReference>
<proteinExistence type="predicted"/>
<accession>A0A1U7LWP7</accession>
<feature type="region of interest" description="Disordered" evidence="1">
    <location>
        <begin position="163"/>
        <end position="296"/>
    </location>
</feature>
<sequence length="296" mass="32704">MADPQSTQITAQLLVLAAKPPAAKKLAAKTPAAKGLGVQQQQQPAAAPLAPSAMPPEPASPLRDACPPADRQKIFTQIPGLFPQPCQPSAEDQVMAELSIRAKSAYNPFPRVLTLVDKIPIFTSFASQTSTFDFSHPDRFGKLHSNTFSSMDSITTHYAAKRKCNRGEINTPAPLQKRQQTEELPQHSAKRIRLHRPPTSPHKPPRALPEINSRTTREPSDLEPVHEAKAVYQPIIDAQTRESNKRKLQLSKQKRAKEAKRTPRKIRPLVRQPAPSPPGRPPSANTTSTTIKRPWK</sequence>
<feature type="compositionally biased region" description="Low complexity" evidence="1">
    <location>
        <begin position="26"/>
        <end position="52"/>
    </location>
</feature>
<feature type="region of interest" description="Disordered" evidence="1">
    <location>
        <begin position="26"/>
        <end position="67"/>
    </location>
</feature>
<reference evidence="2 3" key="1">
    <citation type="submission" date="2016-04" db="EMBL/GenBank/DDBJ databases">
        <title>Evolutionary innovation and constraint leading to complex multicellularity in the Ascomycota.</title>
        <authorList>
            <person name="Cisse O."/>
            <person name="Nguyen A."/>
            <person name="Hewitt D.A."/>
            <person name="Jedd G."/>
            <person name="Stajich J.E."/>
        </authorList>
    </citation>
    <scope>NUCLEOTIDE SEQUENCE [LARGE SCALE GENOMIC DNA]</scope>
    <source>
        <strain evidence="2 3">DAH-3</strain>
    </source>
</reference>
<feature type="compositionally biased region" description="Polar residues" evidence="1">
    <location>
        <begin position="285"/>
        <end position="296"/>
    </location>
</feature>
<feature type="compositionally biased region" description="Basic and acidic residues" evidence="1">
    <location>
        <begin position="215"/>
        <end position="229"/>
    </location>
</feature>
<protein>
    <submittedName>
        <fullName evidence="2">Uncharacterized protein</fullName>
    </submittedName>
</protein>
<evidence type="ECO:0000256" key="1">
    <source>
        <dbReference type="SAM" id="MobiDB-lite"/>
    </source>
</evidence>
<dbReference type="AlphaFoldDB" id="A0A1U7LWP7"/>
<evidence type="ECO:0000313" key="3">
    <source>
        <dbReference type="Proteomes" id="UP000186594"/>
    </source>
</evidence>
<name>A0A1U7LWP7_NEOID</name>
<gene>
    <name evidence="2" type="ORF">NEOLI_001976</name>
</gene>